<proteinExistence type="predicted"/>
<dbReference type="EMBL" id="JAULBC010000002">
    <property type="protein sequence ID" value="MEX6687858.1"/>
    <property type="molecule type" value="Genomic_DNA"/>
</dbReference>
<protein>
    <recommendedName>
        <fullName evidence="3">Lipoprotein</fullName>
    </recommendedName>
</protein>
<organism evidence="1 2">
    <name type="scientific">Danxiaibacter flavus</name>
    <dbReference type="NCBI Taxonomy" id="3049108"/>
    <lineage>
        <taxon>Bacteria</taxon>
        <taxon>Pseudomonadati</taxon>
        <taxon>Bacteroidota</taxon>
        <taxon>Chitinophagia</taxon>
        <taxon>Chitinophagales</taxon>
        <taxon>Chitinophagaceae</taxon>
        <taxon>Danxiaibacter</taxon>
    </lineage>
</organism>
<dbReference type="Proteomes" id="UP001560573">
    <property type="component" value="Unassembled WGS sequence"/>
</dbReference>
<gene>
    <name evidence="1" type="ORF">QTN47_10155</name>
</gene>
<dbReference type="RefSeq" id="WP_369329262.1">
    <property type="nucleotide sequence ID" value="NZ_JAULBC010000002.1"/>
</dbReference>
<dbReference type="PROSITE" id="PS51257">
    <property type="entry name" value="PROKAR_LIPOPROTEIN"/>
    <property type="match status" value="1"/>
</dbReference>
<evidence type="ECO:0008006" key="3">
    <source>
        <dbReference type="Google" id="ProtNLM"/>
    </source>
</evidence>
<evidence type="ECO:0000313" key="2">
    <source>
        <dbReference type="Proteomes" id="UP001560573"/>
    </source>
</evidence>
<reference evidence="1 2" key="1">
    <citation type="submission" date="2023-07" db="EMBL/GenBank/DDBJ databases">
        <authorList>
            <person name="Lian W.-H."/>
        </authorList>
    </citation>
    <scope>NUCLEOTIDE SEQUENCE [LARGE SCALE GENOMIC DNA]</scope>
    <source>
        <strain evidence="1 2">SYSU DXS3180</strain>
    </source>
</reference>
<keyword evidence="2" id="KW-1185">Reference proteome</keyword>
<sequence length="316" mass="36263">MPKWNFLLLFLVFLISCSEGKKSLSGNQPVKATDFFSAFTPINLPVQYADTNLARKSDTTTISYAVFHQFVPDTALKAFTGKDTNKTNIHPVGKIDKENELYLLANFTQHKKTRLGVFLFNKDKKFVASQELMSNQYDDNYRHSTSINKEPTFVIAKERMTPDNQFFYTRQGYAFNAESSSFMVIINESNEDSKKMNTIINPIDTLASKNKFSGDYIEDKKNFMSVRDTKDPKRYQFFIHFEKNDGGCTGELKGELTMVSENKAIFKESGDPCVIDFTFSNSSVKLKEQGSCGNHRGIRCYFDDSYQKKKKKEKKK</sequence>
<name>A0ABV3ZH82_9BACT</name>
<accession>A0ABV3ZH82</accession>
<evidence type="ECO:0000313" key="1">
    <source>
        <dbReference type="EMBL" id="MEX6687858.1"/>
    </source>
</evidence>
<comment type="caution">
    <text evidence="1">The sequence shown here is derived from an EMBL/GenBank/DDBJ whole genome shotgun (WGS) entry which is preliminary data.</text>
</comment>